<evidence type="ECO:0000256" key="1">
    <source>
        <dbReference type="ARBA" id="ARBA00004138"/>
    </source>
</evidence>
<dbReference type="PANTHER" id="PTHR45973:SF9">
    <property type="entry name" value="LEUCINE-RICH REPEAT-CONTAINING PROTEIN 46"/>
    <property type="match status" value="1"/>
</dbReference>
<protein>
    <recommendedName>
        <fullName evidence="11">Dynein assembly factor 1, axonemal homolog</fullName>
    </recommendedName>
</protein>
<reference evidence="7 9" key="1">
    <citation type="submission" date="2015-02" db="EMBL/GenBank/DDBJ databases">
        <authorList>
            <person name="Chooi Y.-H."/>
        </authorList>
    </citation>
    <scope>NUCLEOTIDE SEQUENCE [LARGE SCALE GENOMIC DNA]</scope>
    <source>
        <strain evidence="7">E3</strain>
    </source>
</reference>
<organism evidence="7 9">
    <name type="scientific">Plasmodiophora brassicae</name>
    <name type="common">Clubroot disease agent</name>
    <dbReference type="NCBI Taxonomy" id="37360"/>
    <lineage>
        <taxon>Eukaryota</taxon>
        <taxon>Sar</taxon>
        <taxon>Rhizaria</taxon>
        <taxon>Endomyxa</taxon>
        <taxon>Phytomyxea</taxon>
        <taxon>Plasmodiophorida</taxon>
        <taxon>Plasmodiophoridae</taxon>
        <taxon>Plasmodiophora</taxon>
    </lineage>
</organism>
<evidence type="ECO:0000313" key="7">
    <source>
        <dbReference type="EMBL" id="CEO95316.1"/>
    </source>
</evidence>
<dbReference type="Pfam" id="PF14580">
    <property type="entry name" value="LRR_9"/>
    <property type="match status" value="1"/>
</dbReference>
<evidence type="ECO:0000313" key="9">
    <source>
        <dbReference type="Proteomes" id="UP000039324"/>
    </source>
</evidence>
<keyword evidence="5" id="KW-0966">Cell projection</keyword>
<dbReference type="PROSITE" id="PS51450">
    <property type="entry name" value="LRR"/>
    <property type="match status" value="4"/>
</dbReference>
<comment type="subcellular location">
    <subcellularLocation>
        <location evidence="1">Cell projection</location>
        <location evidence="1">Cilium</location>
    </subcellularLocation>
</comment>
<name>A0A0G4IJA1_PLABS</name>
<dbReference type="Gene3D" id="3.80.10.10">
    <property type="entry name" value="Ribonuclease Inhibitor"/>
    <property type="match status" value="2"/>
</dbReference>
<feature type="compositionally biased region" description="Acidic residues" evidence="6">
    <location>
        <begin position="258"/>
        <end position="272"/>
    </location>
</feature>
<evidence type="ECO:0000256" key="2">
    <source>
        <dbReference type="ARBA" id="ARBA00022614"/>
    </source>
</evidence>
<keyword evidence="4" id="KW-0969">Cilium</keyword>
<dbReference type="AlphaFoldDB" id="A0A0G4IJA1"/>
<dbReference type="EMBL" id="OVEO01000005">
    <property type="protein sequence ID" value="SPQ96237.1"/>
    <property type="molecule type" value="Genomic_DNA"/>
</dbReference>
<evidence type="ECO:0008006" key="11">
    <source>
        <dbReference type="Google" id="ProtNLM"/>
    </source>
</evidence>
<evidence type="ECO:0000256" key="6">
    <source>
        <dbReference type="SAM" id="MobiDB-lite"/>
    </source>
</evidence>
<evidence type="ECO:0000256" key="3">
    <source>
        <dbReference type="ARBA" id="ARBA00022737"/>
    </source>
</evidence>
<evidence type="ECO:0000256" key="5">
    <source>
        <dbReference type="ARBA" id="ARBA00023273"/>
    </source>
</evidence>
<keyword evidence="8" id="KW-0496">Mitochondrion</keyword>
<geneLocation type="mitochondrion" evidence="8"/>
<dbReference type="EMBL" id="CDSF01000013">
    <property type="protein sequence ID" value="CEO95316.1"/>
    <property type="molecule type" value="Genomic_DNA"/>
</dbReference>
<dbReference type="Proteomes" id="UP000039324">
    <property type="component" value="Unassembled WGS sequence"/>
</dbReference>
<evidence type="ECO:0000256" key="4">
    <source>
        <dbReference type="ARBA" id="ARBA00023069"/>
    </source>
</evidence>
<dbReference type="SUPFAM" id="SSF52075">
    <property type="entry name" value="Outer arm dynein light chain 1"/>
    <property type="match status" value="1"/>
</dbReference>
<dbReference type="SMART" id="SM00365">
    <property type="entry name" value="LRR_SD22"/>
    <property type="match status" value="4"/>
</dbReference>
<keyword evidence="3" id="KW-0677">Repeat</keyword>
<proteinExistence type="predicted"/>
<dbReference type="Proteomes" id="UP000290189">
    <property type="component" value="Unassembled WGS sequence"/>
</dbReference>
<evidence type="ECO:0000313" key="10">
    <source>
        <dbReference type="Proteomes" id="UP000290189"/>
    </source>
</evidence>
<dbReference type="PANTHER" id="PTHR45973">
    <property type="entry name" value="PROTEIN PHOSPHATASE 1 REGULATORY SUBUNIT SDS22-RELATED"/>
    <property type="match status" value="1"/>
</dbReference>
<dbReference type="InterPro" id="IPR032675">
    <property type="entry name" value="LRR_dom_sf"/>
</dbReference>
<dbReference type="STRING" id="37360.A0A0G4IJA1"/>
<reference evidence="8 10" key="2">
    <citation type="submission" date="2018-03" db="EMBL/GenBank/DDBJ databases">
        <authorList>
            <person name="Fogelqvist J."/>
        </authorList>
    </citation>
    <scope>NUCLEOTIDE SEQUENCE [LARGE SCALE GENOMIC DNA]</scope>
</reference>
<gene>
    <name evidence="7" type="ORF">PBRA_004082</name>
    <name evidence="8" type="ORF">PLBR_LOCUS3452</name>
</gene>
<evidence type="ECO:0000313" key="8">
    <source>
        <dbReference type="EMBL" id="SPQ96237.1"/>
    </source>
</evidence>
<feature type="compositionally biased region" description="Acidic residues" evidence="6">
    <location>
        <begin position="287"/>
        <end position="300"/>
    </location>
</feature>
<accession>A0A0G4IJA1</accession>
<sequence length="327" mass="36666">MEMTKEALRKICRDLKLYTTPEVNDKLYLHYKGFQRVENLEEYVGLRALWLEGNGFACIEGLDALVELRCLYLQENCISVMENLDSLVNLDTINLNNNMISRIAGISTLSHLRTLMLANNKIKEVDDMGALVDCAATLSVVDLSNNLLHDGEGVLHVLEQLPELKVLYLKGNALVTSIPSYRKTVITRLKNLAYLDDRPVFPDERLCAKAWASGGIEAERKERTRLNQERNEADLRRLDDFDAMINEYRQKARAEGQSSDEGDTKDDDDDDLFGERSGEAFGIPAQGDDDEDDHEDDGEAAVECPDLEVVGRKLDAVSVPGEPSVTQ</sequence>
<keyword evidence="2" id="KW-0433">Leucine-rich repeat</keyword>
<dbReference type="InterPro" id="IPR050576">
    <property type="entry name" value="Cilia_flagella_integrity"/>
</dbReference>
<feature type="region of interest" description="Disordered" evidence="6">
    <location>
        <begin position="251"/>
        <end position="307"/>
    </location>
</feature>
<dbReference type="InterPro" id="IPR001611">
    <property type="entry name" value="Leu-rich_rpt"/>
</dbReference>
<dbReference type="OrthoDB" id="1904536at2759"/>
<dbReference type="OMA" id="HNCIEDE"/>
<keyword evidence="9" id="KW-1185">Reference proteome</keyword>